<name>A0A2G4EWV5_9CYAN</name>
<evidence type="ECO:0000313" key="2">
    <source>
        <dbReference type="Proteomes" id="UP000226442"/>
    </source>
</evidence>
<organism evidence="1 2">
    <name type="scientific">Tychonema bourrellyi FEM_GT703</name>
    <dbReference type="NCBI Taxonomy" id="2040638"/>
    <lineage>
        <taxon>Bacteria</taxon>
        <taxon>Bacillati</taxon>
        <taxon>Cyanobacteriota</taxon>
        <taxon>Cyanophyceae</taxon>
        <taxon>Oscillatoriophycideae</taxon>
        <taxon>Oscillatoriales</taxon>
        <taxon>Microcoleaceae</taxon>
        <taxon>Tychonema</taxon>
    </lineage>
</organism>
<gene>
    <name evidence="1" type="ORF">CP500_018435</name>
</gene>
<protein>
    <submittedName>
        <fullName evidence="1">Uncharacterized protein</fullName>
    </submittedName>
</protein>
<dbReference type="Proteomes" id="UP000226442">
    <property type="component" value="Unassembled WGS sequence"/>
</dbReference>
<dbReference type="EMBL" id="NXIB02000132">
    <property type="protein sequence ID" value="PHX54014.1"/>
    <property type="molecule type" value="Genomic_DNA"/>
</dbReference>
<dbReference type="AlphaFoldDB" id="A0A2G4EWV5"/>
<comment type="caution">
    <text evidence="1">The sequence shown here is derived from an EMBL/GenBank/DDBJ whole genome shotgun (WGS) entry which is preliminary data.</text>
</comment>
<accession>A0A2G4EWV5</accession>
<reference evidence="1" key="1">
    <citation type="submission" date="2017-10" db="EMBL/GenBank/DDBJ databases">
        <title>Draft genome sequence of the planktic cyanobacteria Tychonema bourrellyi isolated from alpine lentic freshwater.</title>
        <authorList>
            <person name="Tett A."/>
            <person name="Armanini F."/>
            <person name="Asnicar F."/>
            <person name="Boscaini A."/>
            <person name="Pasolli E."/>
            <person name="Zolfo M."/>
            <person name="Donati C."/>
            <person name="Salmaso N."/>
            <person name="Segata N."/>
        </authorList>
    </citation>
    <scope>NUCLEOTIDE SEQUENCE</scope>
    <source>
        <strain evidence="1">FEM_GT703</strain>
    </source>
</reference>
<keyword evidence="2" id="KW-1185">Reference proteome</keyword>
<sequence length="66" mass="7473">MTAFSEANKRIGIDKFILSGALSLAQLEFTKTADNTGQRVATLLVLFLSLHRWTSFDKKRFQLPND</sequence>
<evidence type="ECO:0000313" key="1">
    <source>
        <dbReference type="EMBL" id="PHX54014.1"/>
    </source>
</evidence>
<proteinExistence type="predicted"/>